<gene>
    <name evidence="1" type="ORF">KBO27_09120</name>
</gene>
<dbReference type="Proteomes" id="UP000674084">
    <property type="component" value="Unassembled WGS sequence"/>
</dbReference>
<reference evidence="1 2" key="1">
    <citation type="submission" date="2021-04" db="EMBL/GenBank/DDBJ databases">
        <title>Whole-genome sequencing of Saccharopolyspora endophytica KCTC 19397.</title>
        <authorList>
            <person name="Ay H."/>
            <person name="Saygin H."/>
            <person name="Sahin N."/>
        </authorList>
    </citation>
    <scope>NUCLEOTIDE SEQUENCE [LARGE SCALE GENOMIC DNA]</scope>
    <source>
        <strain evidence="1 2">KCTC 19397</strain>
    </source>
</reference>
<dbReference type="Pfam" id="PF13489">
    <property type="entry name" value="Methyltransf_23"/>
    <property type="match status" value="1"/>
</dbReference>
<name>A0ABS5DCT0_9PSEU</name>
<dbReference type="InterPro" id="IPR029063">
    <property type="entry name" value="SAM-dependent_MTases_sf"/>
</dbReference>
<proteinExistence type="predicted"/>
<keyword evidence="1" id="KW-0808">Transferase</keyword>
<keyword evidence="1" id="KW-0489">Methyltransferase</keyword>
<dbReference type="SUPFAM" id="SSF53335">
    <property type="entry name" value="S-adenosyl-L-methionine-dependent methyltransferases"/>
    <property type="match status" value="1"/>
</dbReference>
<dbReference type="GO" id="GO:0032259">
    <property type="term" value="P:methylation"/>
    <property type="evidence" value="ECO:0007669"/>
    <property type="project" value="UniProtKB-KW"/>
</dbReference>
<keyword evidence="2" id="KW-1185">Reference proteome</keyword>
<organism evidence="1 2">
    <name type="scientific">Saccharopolyspora endophytica</name>
    <dbReference type="NCBI Taxonomy" id="543886"/>
    <lineage>
        <taxon>Bacteria</taxon>
        <taxon>Bacillati</taxon>
        <taxon>Actinomycetota</taxon>
        <taxon>Actinomycetes</taxon>
        <taxon>Pseudonocardiales</taxon>
        <taxon>Pseudonocardiaceae</taxon>
        <taxon>Saccharopolyspora</taxon>
    </lineage>
</organism>
<accession>A0ABS5DCT0</accession>
<evidence type="ECO:0000313" key="1">
    <source>
        <dbReference type="EMBL" id="MBQ0924102.1"/>
    </source>
</evidence>
<comment type="caution">
    <text evidence="1">The sequence shown here is derived from an EMBL/GenBank/DDBJ whole genome shotgun (WGS) entry which is preliminary data.</text>
</comment>
<dbReference type="GO" id="GO:0008168">
    <property type="term" value="F:methyltransferase activity"/>
    <property type="evidence" value="ECO:0007669"/>
    <property type="project" value="UniProtKB-KW"/>
</dbReference>
<sequence length="219" mass="24022">MYEAVSGALREVYRRERPGSVLDVGAGDGLTLLPALGAQRCRVGVVEPSAALLAETVAGLERLGVVHESWQVTAQDFVAAHAGRWDVVQSSFALQSLCEADKREVLSWMCGHASRLVLVEFDVPEVVDVWDPVWFFDCVARVERGLREYGADRDLVGVGFVLPVVLGKFSATSPPANHEVSIVRWRELLGEAGFGGIRVRRVADYWWRPAYVVEAIGSS</sequence>
<evidence type="ECO:0000313" key="2">
    <source>
        <dbReference type="Proteomes" id="UP000674084"/>
    </source>
</evidence>
<dbReference type="Gene3D" id="3.40.50.150">
    <property type="entry name" value="Vaccinia Virus protein VP39"/>
    <property type="match status" value="1"/>
</dbReference>
<dbReference type="EMBL" id="JAGPXE010000003">
    <property type="protein sequence ID" value="MBQ0924102.1"/>
    <property type="molecule type" value="Genomic_DNA"/>
</dbReference>
<protein>
    <submittedName>
        <fullName evidence="1">Methyltransferase domain-containing protein</fullName>
    </submittedName>
</protein>
<dbReference type="RefSeq" id="WP_210969527.1">
    <property type="nucleotide sequence ID" value="NZ_JAGPXE010000003.1"/>
</dbReference>